<sequence length="242" mass="26598">MRARWYTAMGLLVATGVGCVDTTDPGTSEEQVLYRWETDNEPTTGERGNMLVNEIGWAGSVSDDGVYDPDDVFIELLNKNPRPVNVSRWNVEIGGDYEFSFRLPEMAEPILPNEFVVIAAKPDGAFGQDADIIVEELRLGKRAVYVGLRDADRRLMDSGGSREEHIFAGSYDLVTTRSMERTQVLFGNRGNQDRAWTANIDDVMGTGGDREIAEGWRQHTMASPGAANSADYSGSTTSGGFE</sequence>
<organism evidence="3 4">
    <name type="scientific">Lujinxingia vulgaris</name>
    <dbReference type="NCBI Taxonomy" id="2600176"/>
    <lineage>
        <taxon>Bacteria</taxon>
        <taxon>Deltaproteobacteria</taxon>
        <taxon>Bradymonadales</taxon>
        <taxon>Lujinxingiaceae</taxon>
        <taxon>Lujinxingia</taxon>
    </lineage>
</organism>
<feature type="region of interest" description="Disordered" evidence="1">
    <location>
        <begin position="221"/>
        <end position="242"/>
    </location>
</feature>
<dbReference type="RefSeq" id="WP_146975772.1">
    <property type="nucleotide sequence ID" value="NZ_VOSL01000060.1"/>
</dbReference>
<evidence type="ECO:0000256" key="1">
    <source>
        <dbReference type="SAM" id="MobiDB-lite"/>
    </source>
</evidence>
<gene>
    <name evidence="3" type="ORF">FRC96_15565</name>
</gene>
<feature type="domain" description="LTD" evidence="2">
    <location>
        <begin position="41"/>
        <end position="223"/>
    </location>
</feature>
<evidence type="ECO:0000313" key="4">
    <source>
        <dbReference type="Proteomes" id="UP000321046"/>
    </source>
</evidence>
<dbReference type="EMBL" id="VOSL01000060">
    <property type="protein sequence ID" value="TXD33599.1"/>
    <property type="molecule type" value="Genomic_DNA"/>
</dbReference>
<evidence type="ECO:0000259" key="2">
    <source>
        <dbReference type="PROSITE" id="PS51841"/>
    </source>
</evidence>
<dbReference type="OrthoDB" id="5494081at2"/>
<dbReference type="InterPro" id="IPR001322">
    <property type="entry name" value="Lamin_tail_dom"/>
</dbReference>
<dbReference type="PROSITE" id="PS51257">
    <property type="entry name" value="PROKAR_LIPOPROTEIN"/>
    <property type="match status" value="1"/>
</dbReference>
<protein>
    <recommendedName>
        <fullName evidence="2">LTD domain-containing protein</fullName>
    </recommendedName>
</protein>
<dbReference type="InterPro" id="IPR036415">
    <property type="entry name" value="Lamin_tail_dom_sf"/>
</dbReference>
<dbReference type="AlphaFoldDB" id="A0A5C6X2D4"/>
<reference evidence="3 4" key="1">
    <citation type="submission" date="2019-08" db="EMBL/GenBank/DDBJ databases">
        <title>Bradymonadales sp. TMQ2.</title>
        <authorList>
            <person name="Liang Q."/>
        </authorList>
    </citation>
    <scope>NUCLEOTIDE SEQUENCE [LARGE SCALE GENOMIC DNA]</scope>
    <source>
        <strain evidence="3 4">TMQ2</strain>
    </source>
</reference>
<proteinExistence type="predicted"/>
<dbReference type="Proteomes" id="UP000321046">
    <property type="component" value="Unassembled WGS sequence"/>
</dbReference>
<comment type="caution">
    <text evidence="3">The sequence shown here is derived from an EMBL/GenBank/DDBJ whole genome shotgun (WGS) entry which is preliminary data.</text>
</comment>
<accession>A0A5C6X2D4</accession>
<feature type="compositionally biased region" description="Polar residues" evidence="1">
    <location>
        <begin position="230"/>
        <end position="242"/>
    </location>
</feature>
<name>A0A5C6X2D4_9DELT</name>
<evidence type="ECO:0000313" key="3">
    <source>
        <dbReference type="EMBL" id="TXD33599.1"/>
    </source>
</evidence>
<dbReference type="SUPFAM" id="SSF74853">
    <property type="entry name" value="Lamin A/C globular tail domain"/>
    <property type="match status" value="1"/>
</dbReference>
<dbReference type="PROSITE" id="PS51841">
    <property type="entry name" value="LTD"/>
    <property type="match status" value="1"/>
</dbReference>